<gene>
    <name evidence="9" type="primary">cas2</name>
    <name evidence="11" type="ORF">A2519_15115</name>
</gene>
<proteinExistence type="inferred from homology"/>
<evidence type="ECO:0000313" key="11">
    <source>
        <dbReference type="EMBL" id="OGK03301.1"/>
    </source>
</evidence>
<protein>
    <recommendedName>
        <fullName evidence="9">CRISPR-associated endoribonuclease Cas2</fullName>
        <ecNumber evidence="9">3.1.-.-</ecNumber>
    </recommendedName>
</protein>
<keyword evidence="6 9" id="KW-0378">Hydrolase</keyword>
<dbReference type="GO" id="GO:0043571">
    <property type="term" value="P:maintenance of CRISPR repeat elements"/>
    <property type="evidence" value="ECO:0007669"/>
    <property type="project" value="UniProtKB-UniRule"/>
</dbReference>
<name>A0A1F7F9L7_UNCRA</name>
<dbReference type="Proteomes" id="UP000179243">
    <property type="component" value="Unassembled WGS sequence"/>
</dbReference>
<comment type="cofactor">
    <cofactor evidence="1 9">
        <name>Mg(2+)</name>
        <dbReference type="ChEBI" id="CHEBI:18420"/>
    </cofactor>
</comment>
<dbReference type="PANTHER" id="PTHR34405:SF3">
    <property type="entry name" value="CRISPR-ASSOCIATED ENDORIBONUCLEASE CAS2 3"/>
    <property type="match status" value="1"/>
</dbReference>
<organism evidence="11 12">
    <name type="scientific">Candidatus Raymondbacteria bacterium RIFOXYD12_FULL_49_13</name>
    <dbReference type="NCBI Taxonomy" id="1817890"/>
    <lineage>
        <taxon>Bacteria</taxon>
        <taxon>Raymondiibacteriota</taxon>
    </lineage>
</organism>
<keyword evidence="5 9" id="KW-0255">Endonuclease</keyword>
<dbReference type="Gene3D" id="3.30.70.240">
    <property type="match status" value="1"/>
</dbReference>
<evidence type="ECO:0000256" key="4">
    <source>
        <dbReference type="ARBA" id="ARBA00022723"/>
    </source>
</evidence>
<dbReference type="InterPro" id="IPR019199">
    <property type="entry name" value="Virulence_VapD/CRISPR_Cas2"/>
</dbReference>
<dbReference type="GO" id="GO:0016787">
    <property type="term" value="F:hydrolase activity"/>
    <property type="evidence" value="ECO:0007669"/>
    <property type="project" value="UniProtKB-KW"/>
</dbReference>
<comment type="subunit">
    <text evidence="9">Homodimer, forms a heterotetramer with a Cas1 homodimer.</text>
</comment>
<dbReference type="EMBL" id="MFYX01000091">
    <property type="protein sequence ID" value="OGK03301.1"/>
    <property type="molecule type" value="Genomic_DNA"/>
</dbReference>
<evidence type="ECO:0000256" key="5">
    <source>
        <dbReference type="ARBA" id="ARBA00022759"/>
    </source>
</evidence>
<dbReference type="HAMAP" id="MF_01471">
    <property type="entry name" value="Cas2"/>
    <property type="match status" value="1"/>
</dbReference>
<dbReference type="Pfam" id="PF09827">
    <property type="entry name" value="CRISPR_Cas2"/>
    <property type="match status" value="1"/>
</dbReference>
<feature type="binding site" evidence="9">
    <location>
        <position position="8"/>
    </location>
    <ligand>
        <name>Mg(2+)</name>
        <dbReference type="ChEBI" id="CHEBI:18420"/>
        <note>catalytic</note>
    </ligand>
</feature>
<dbReference type="PANTHER" id="PTHR34405">
    <property type="entry name" value="CRISPR-ASSOCIATED ENDORIBONUCLEASE CAS2"/>
    <property type="match status" value="1"/>
</dbReference>
<dbReference type="EC" id="3.1.-.-" evidence="9"/>
<sequence>MMVLVSYDVKTDTAKGRKRLRRVAKVCENYGQRVQFSVFECVVDSAQWAAIKAQLLHEINPKEDSLRFYFLGNNYNHRIEHEGAKEVIDQEGPLIV</sequence>
<keyword evidence="3 9" id="KW-0540">Nuclease</keyword>
<keyword evidence="4 9" id="KW-0479">Metal-binding</keyword>
<evidence type="ECO:0000256" key="7">
    <source>
        <dbReference type="ARBA" id="ARBA00022842"/>
    </source>
</evidence>
<comment type="caution">
    <text evidence="11">The sequence shown here is derived from an EMBL/GenBank/DDBJ whole genome shotgun (WGS) entry which is preliminary data.</text>
</comment>
<comment type="function">
    <text evidence="9">CRISPR (clustered regularly interspaced short palindromic repeat), is an adaptive immune system that provides protection against mobile genetic elements (viruses, transposable elements and conjugative plasmids). CRISPR clusters contain sequences complementary to antecedent mobile elements and target invading nucleic acids. CRISPR clusters are transcribed and processed into CRISPR RNA (crRNA). Functions as a ssRNA-specific endoribonuclease. Involved in the integration of spacer DNA into the CRISPR cassette.</text>
</comment>
<dbReference type="InterPro" id="IPR021127">
    <property type="entry name" value="CRISPR_associated_Cas2"/>
</dbReference>
<dbReference type="GO" id="GO:0004521">
    <property type="term" value="F:RNA endonuclease activity"/>
    <property type="evidence" value="ECO:0007669"/>
    <property type="project" value="UniProtKB-UniRule"/>
</dbReference>
<dbReference type="NCBIfam" id="TIGR01573">
    <property type="entry name" value="cas2"/>
    <property type="match status" value="1"/>
</dbReference>
<keyword evidence="8 9" id="KW-0051">Antiviral defense</keyword>
<dbReference type="SUPFAM" id="SSF143430">
    <property type="entry name" value="TTP0101/SSO1404-like"/>
    <property type="match status" value="1"/>
</dbReference>
<keyword evidence="7 9" id="KW-0460">Magnesium</keyword>
<evidence type="ECO:0000256" key="1">
    <source>
        <dbReference type="ARBA" id="ARBA00001946"/>
    </source>
</evidence>
<accession>A0A1F7F9L7</accession>
<dbReference type="GO" id="GO:0051607">
    <property type="term" value="P:defense response to virus"/>
    <property type="evidence" value="ECO:0007669"/>
    <property type="project" value="UniProtKB-UniRule"/>
</dbReference>
<evidence type="ECO:0000256" key="9">
    <source>
        <dbReference type="HAMAP-Rule" id="MF_01471"/>
    </source>
</evidence>
<comment type="similarity">
    <text evidence="2 9 10">Belongs to the CRISPR-associated endoribonuclease Cas2 protein family.</text>
</comment>
<dbReference type="CDD" id="cd09725">
    <property type="entry name" value="Cas2_I_II_III"/>
    <property type="match status" value="1"/>
</dbReference>
<evidence type="ECO:0000313" key="12">
    <source>
        <dbReference type="Proteomes" id="UP000179243"/>
    </source>
</evidence>
<evidence type="ECO:0000256" key="3">
    <source>
        <dbReference type="ARBA" id="ARBA00022722"/>
    </source>
</evidence>
<evidence type="ECO:0000256" key="2">
    <source>
        <dbReference type="ARBA" id="ARBA00009959"/>
    </source>
</evidence>
<dbReference type="AlphaFoldDB" id="A0A1F7F9L7"/>
<evidence type="ECO:0000256" key="10">
    <source>
        <dbReference type="PIRNR" id="PIRNR032582"/>
    </source>
</evidence>
<dbReference type="PIRSF" id="PIRSF032582">
    <property type="entry name" value="Cas2"/>
    <property type="match status" value="1"/>
</dbReference>
<evidence type="ECO:0000256" key="6">
    <source>
        <dbReference type="ARBA" id="ARBA00022801"/>
    </source>
</evidence>
<reference evidence="11 12" key="1">
    <citation type="journal article" date="2016" name="Nat. Commun.">
        <title>Thousands of microbial genomes shed light on interconnected biogeochemical processes in an aquifer system.</title>
        <authorList>
            <person name="Anantharaman K."/>
            <person name="Brown C.T."/>
            <person name="Hug L.A."/>
            <person name="Sharon I."/>
            <person name="Castelle C.J."/>
            <person name="Probst A.J."/>
            <person name="Thomas B.C."/>
            <person name="Singh A."/>
            <person name="Wilkins M.J."/>
            <person name="Karaoz U."/>
            <person name="Brodie E.L."/>
            <person name="Williams K.H."/>
            <person name="Hubbard S.S."/>
            <person name="Banfield J.F."/>
        </authorList>
    </citation>
    <scope>NUCLEOTIDE SEQUENCE [LARGE SCALE GENOMIC DNA]</scope>
</reference>
<evidence type="ECO:0000256" key="8">
    <source>
        <dbReference type="ARBA" id="ARBA00023118"/>
    </source>
</evidence>
<dbReference type="GO" id="GO:0046872">
    <property type="term" value="F:metal ion binding"/>
    <property type="evidence" value="ECO:0007669"/>
    <property type="project" value="UniProtKB-UniRule"/>
</dbReference>